<dbReference type="Proteomes" id="UP001527099">
    <property type="component" value="Unassembled WGS sequence"/>
</dbReference>
<comment type="caution">
    <text evidence="1">The sequence shown here is derived from an EMBL/GenBank/DDBJ whole genome shotgun (WGS) entry which is preliminary data.</text>
</comment>
<sequence length="85" mass="10030">MGPSHISEAFAADLEELARKHIAIGFILTLREKLDKNIERFELYRNDPKYSTKIKRKIKELASPFHRLHAALHEYRLHSSNREEC</sequence>
<reference evidence="1 2" key="1">
    <citation type="submission" date="2022-05" db="EMBL/GenBank/DDBJ databases">
        <title>Genome Sequencing of Bee-Associated Microbes.</title>
        <authorList>
            <person name="Dunlap C."/>
        </authorList>
    </citation>
    <scope>NUCLEOTIDE SEQUENCE [LARGE SCALE GENOMIC DNA]</scope>
    <source>
        <strain evidence="1 2">NRRL B-14421</strain>
    </source>
</reference>
<dbReference type="EMBL" id="JAMDMX010000234">
    <property type="protein sequence ID" value="MCY9698314.1"/>
    <property type="molecule type" value="Genomic_DNA"/>
</dbReference>
<proteinExistence type="predicted"/>
<dbReference type="RefSeq" id="WP_268618754.1">
    <property type="nucleotide sequence ID" value="NZ_JAMDMX010000234.1"/>
</dbReference>
<keyword evidence="2" id="KW-1185">Reference proteome</keyword>
<evidence type="ECO:0000313" key="2">
    <source>
        <dbReference type="Proteomes" id="UP001527099"/>
    </source>
</evidence>
<organism evidence="1 2">
    <name type="scientific">Paenibacillus alginolyticus</name>
    <dbReference type="NCBI Taxonomy" id="59839"/>
    <lineage>
        <taxon>Bacteria</taxon>
        <taxon>Bacillati</taxon>
        <taxon>Bacillota</taxon>
        <taxon>Bacilli</taxon>
        <taxon>Bacillales</taxon>
        <taxon>Paenibacillaceae</taxon>
        <taxon>Paenibacillus</taxon>
    </lineage>
</organism>
<protein>
    <submittedName>
        <fullName evidence="1">Uncharacterized protein</fullName>
    </submittedName>
</protein>
<name>A0ABT4GQ39_9BACL</name>
<evidence type="ECO:0000313" key="1">
    <source>
        <dbReference type="EMBL" id="MCY9698314.1"/>
    </source>
</evidence>
<gene>
    <name evidence="1" type="ORF">M5X19_36575</name>
</gene>
<accession>A0ABT4GQ39</accession>